<proteinExistence type="predicted"/>
<feature type="compositionally biased region" description="Basic and acidic residues" evidence="1">
    <location>
        <begin position="81"/>
        <end position="95"/>
    </location>
</feature>
<name>A0ABR3FCW6_9AGAR</name>
<comment type="caution">
    <text evidence="2">The sequence shown here is derived from an EMBL/GenBank/DDBJ whole genome shotgun (WGS) entry which is preliminary data.</text>
</comment>
<feature type="region of interest" description="Disordered" evidence="1">
    <location>
        <begin position="1"/>
        <end position="95"/>
    </location>
</feature>
<keyword evidence="3" id="KW-1185">Reference proteome</keyword>
<evidence type="ECO:0000313" key="3">
    <source>
        <dbReference type="Proteomes" id="UP001465976"/>
    </source>
</evidence>
<gene>
    <name evidence="2" type="ORF">V5O48_008816</name>
</gene>
<feature type="region of interest" description="Disordered" evidence="1">
    <location>
        <begin position="608"/>
        <end position="735"/>
    </location>
</feature>
<feature type="compositionally biased region" description="Polar residues" evidence="1">
    <location>
        <begin position="38"/>
        <end position="53"/>
    </location>
</feature>
<feature type="compositionally biased region" description="Low complexity" evidence="1">
    <location>
        <begin position="636"/>
        <end position="655"/>
    </location>
</feature>
<feature type="region of interest" description="Disordered" evidence="1">
    <location>
        <begin position="396"/>
        <end position="441"/>
    </location>
</feature>
<organism evidence="2 3">
    <name type="scientific">Marasmius crinis-equi</name>
    <dbReference type="NCBI Taxonomy" id="585013"/>
    <lineage>
        <taxon>Eukaryota</taxon>
        <taxon>Fungi</taxon>
        <taxon>Dikarya</taxon>
        <taxon>Basidiomycota</taxon>
        <taxon>Agaricomycotina</taxon>
        <taxon>Agaricomycetes</taxon>
        <taxon>Agaricomycetidae</taxon>
        <taxon>Agaricales</taxon>
        <taxon>Marasmiineae</taxon>
        <taxon>Marasmiaceae</taxon>
        <taxon>Marasmius</taxon>
    </lineage>
</organism>
<dbReference type="Proteomes" id="UP001465976">
    <property type="component" value="Unassembled WGS sequence"/>
</dbReference>
<dbReference type="EMBL" id="JBAHYK010000537">
    <property type="protein sequence ID" value="KAL0573150.1"/>
    <property type="molecule type" value="Genomic_DNA"/>
</dbReference>
<accession>A0ABR3FCW6</accession>
<evidence type="ECO:0000313" key="2">
    <source>
        <dbReference type="EMBL" id="KAL0573150.1"/>
    </source>
</evidence>
<reference evidence="2 3" key="1">
    <citation type="submission" date="2024-02" db="EMBL/GenBank/DDBJ databases">
        <title>A draft genome for the cacao thread blight pathogen Marasmius crinis-equi.</title>
        <authorList>
            <person name="Cohen S.P."/>
            <person name="Baruah I.K."/>
            <person name="Amoako-Attah I."/>
            <person name="Bukari Y."/>
            <person name="Meinhardt L.W."/>
            <person name="Bailey B.A."/>
        </authorList>
    </citation>
    <scope>NUCLEOTIDE SEQUENCE [LARGE SCALE GENOMIC DNA]</scope>
    <source>
        <strain evidence="2 3">GH-76</strain>
    </source>
</reference>
<sequence>MPRKKATTASLSIPDQNPASAPAQDQSSDKTAAPPDNGSPTNATPSSDNNQAIGSAPVLPRDPASGKAPTPEAEEAPGDGNNEKVQEKRGRGREQWPKGAKLLLLEGLEDVWRADPGCMYTQATNKFIDCWGYDLVPDQAPDPNATYVTPDINTFTGDAKVAEELRREKFREELKKKISNWARYHWGKKKKDGAGLSALMKSLLHMSVALPRRPQERQFYQSMYWEERLVEGWNTYWEGIKHRVGEPARVGKMNDYVRSRWDEETDEFKAQVRGELEEKYRKEQVEYESRLLWKDDADNYAKVWSKIDEIIPPLAEAVAQVFGSGCTILIVSATIPEGQSRKSMQDFDKEGYATVHSMCHKFATAVFPKEYVESRRVENVEKGEIGLAIEKTMIRSGPDGTIIPRDPDGAPGSETGPDPPPGTAPITHDVSAPDSSFPPLAHNGVGFAVPVPVPSALTNTPNGSNGQAQVEQYASPLAQFPLSQFPTTSNLEYHSNMSGLTLTKSDDNITLDNMEWGPWLASLDPSQRQAVGAAATYGMTAMPDTFDTMPYHFVPQGSGQLSSDAIMGENTFLQQIGVPAIDANSGIDPSSPPFLVQSQTQQMMYPALYTPNGPQLQRPNTPPPPSGSDERGGLNSLPPQRQRQSLSPQRPSPQRAALIALPNQTSDSIDKPVAVGKENGKTKGNRAATKRKTQSVPEEEQANGPALKRRRTNTPVPMKGRNSRANGQKRKPGFEVVVQPADFKGLVEGEPEVLDRSTRSGRVRRT</sequence>
<evidence type="ECO:0000256" key="1">
    <source>
        <dbReference type="SAM" id="MobiDB-lite"/>
    </source>
</evidence>
<feature type="compositionally biased region" description="Polar residues" evidence="1">
    <location>
        <begin position="7"/>
        <end position="30"/>
    </location>
</feature>
<protein>
    <submittedName>
        <fullName evidence="2">Uncharacterized protein</fullName>
    </submittedName>
</protein>